<dbReference type="Proteomes" id="UP001165960">
    <property type="component" value="Unassembled WGS sequence"/>
</dbReference>
<evidence type="ECO:0000313" key="2">
    <source>
        <dbReference type="Proteomes" id="UP001165960"/>
    </source>
</evidence>
<keyword evidence="2" id="KW-1185">Reference proteome</keyword>
<protein>
    <submittedName>
        <fullName evidence="1">Uncharacterized protein</fullName>
    </submittedName>
</protein>
<evidence type="ECO:0000313" key="1">
    <source>
        <dbReference type="EMBL" id="KAJ9054805.1"/>
    </source>
</evidence>
<comment type="caution">
    <text evidence="1">The sequence shown here is derived from an EMBL/GenBank/DDBJ whole genome shotgun (WGS) entry which is preliminary data.</text>
</comment>
<accession>A0ACC2RXS9</accession>
<name>A0ACC2RXS9_9FUNG</name>
<proteinExistence type="predicted"/>
<reference evidence="1" key="1">
    <citation type="submission" date="2022-04" db="EMBL/GenBank/DDBJ databases">
        <title>Genome of the entomopathogenic fungus Entomophthora muscae.</title>
        <authorList>
            <person name="Elya C."/>
            <person name="Lovett B.R."/>
            <person name="Lee E."/>
            <person name="Macias A.M."/>
            <person name="Hajek A.E."/>
            <person name="De Bivort B.L."/>
            <person name="Kasson M.T."/>
            <person name="De Fine Licht H.H."/>
            <person name="Stajich J.E."/>
        </authorList>
    </citation>
    <scope>NUCLEOTIDE SEQUENCE</scope>
    <source>
        <strain evidence="1">Berkeley</strain>
    </source>
</reference>
<gene>
    <name evidence="1" type="ORF">DSO57_1010440</name>
</gene>
<dbReference type="EMBL" id="QTSX02006424">
    <property type="protein sequence ID" value="KAJ9054805.1"/>
    <property type="molecule type" value="Genomic_DNA"/>
</dbReference>
<sequence>MFLAGSGINNINFPVLKAINVLRVEGTPNLEKLQLPNLSKSLAIVLVDTGKLKSVSFDAGLNLEMFKVVHTAIEQVTGITGNEMMHIQLNSNPKLKLDLPSLETVLSLNLTGNFSHFFNIPILTEIELDMTLLQTHNVSIPSLEKVNGAVIIDNYMEKEFTLPIQSIGHSLVVTNSPSLTTFSLPKLYTARSLDLKGNPELTTLNLNSLAEVATEINLEADKLMVIKINLTPRELYRAHAQLPSDCILTVQNDNDLYTESCSKAIEKFQSYN</sequence>
<organism evidence="1 2">
    <name type="scientific">Entomophthora muscae</name>
    <dbReference type="NCBI Taxonomy" id="34485"/>
    <lineage>
        <taxon>Eukaryota</taxon>
        <taxon>Fungi</taxon>
        <taxon>Fungi incertae sedis</taxon>
        <taxon>Zoopagomycota</taxon>
        <taxon>Entomophthoromycotina</taxon>
        <taxon>Entomophthoromycetes</taxon>
        <taxon>Entomophthorales</taxon>
        <taxon>Entomophthoraceae</taxon>
        <taxon>Entomophthora</taxon>
    </lineage>
</organism>